<evidence type="ECO:0000313" key="1">
    <source>
        <dbReference type="EMBL" id="AFO51958.1"/>
    </source>
</evidence>
<protein>
    <submittedName>
        <fullName evidence="1">Uncharacterized protein</fullName>
    </submittedName>
</protein>
<dbReference type="EMBL" id="CP003731">
    <property type="protein sequence ID" value="AFO51958.1"/>
    <property type="molecule type" value="Genomic_DNA"/>
</dbReference>
<dbReference type="HOGENOM" id="CLU_1561223_0_0_14"/>
<keyword evidence="2" id="KW-1185">Reference proteome</keyword>
<name>I7BJE7_MYCHA</name>
<proteinExistence type="predicted"/>
<sequence length="171" mass="18401">MIGVIPFKLVALGSVGALSVGGIGAVVYTSMNSSAPSLDGREVRPEQKLPDFSKSVEQGKETTYLFTDSISSTTITLKCSPSEGQWTHLSFTVGPHTGVGMITCDTNSVKQTFQDRKLPIKLGGGDDAECQLKSDSETQFVCTHPTKKVELSEHTLHSGTRQLSIKWISPK</sequence>
<dbReference type="Proteomes" id="UP000006502">
    <property type="component" value="Chromosome"/>
</dbReference>
<accession>I7BJE7</accession>
<reference evidence="1 2" key="1">
    <citation type="journal article" date="2012" name="J. Bacteriol.">
        <title>Genome Sequence of "Candidatus Mycoplasma haemolamae" Strain Purdue, a Red Blood Cell Pathogen of Alpacas (Vicugna pacos) and Llamas (Lama glama).</title>
        <authorList>
            <person name="Guimaraes A.M."/>
            <person name="Toth B."/>
            <person name="Santos A.P."/>
            <person name="do Nascimento N.C."/>
            <person name="Kritchevsky J.E."/>
            <person name="Messick J.B."/>
        </authorList>
    </citation>
    <scope>NUCLEOTIDE SEQUENCE [LARGE SCALE GENOMIC DNA]</scope>
    <source>
        <strain evidence="1 2">Purdue</strain>
    </source>
</reference>
<dbReference type="PATRIC" id="fig|1212765.3.peg.425"/>
<gene>
    <name evidence="1" type="ordered locus">MHLP_01890</name>
</gene>
<dbReference type="AlphaFoldDB" id="I7BJE7"/>
<evidence type="ECO:0000313" key="2">
    <source>
        <dbReference type="Proteomes" id="UP000006502"/>
    </source>
</evidence>
<reference evidence="2" key="2">
    <citation type="submission" date="2012-07" db="EMBL/GenBank/DDBJ databases">
        <title>Complete genome sequence of 'Candidatus Mycoplasma haemolamae'.</title>
        <authorList>
            <person name="Guimaraes A.M.S."/>
            <person name="Toth B."/>
            <person name="Santos A.P."/>
            <person name="Nascimento N.C."/>
            <person name="Sojka J.E."/>
            <person name="Messick J.B."/>
        </authorList>
    </citation>
    <scope>NUCLEOTIDE SEQUENCE [LARGE SCALE GENOMIC DNA]</scope>
    <source>
        <strain evidence="2">Purdue</strain>
    </source>
</reference>
<organism evidence="1 2">
    <name type="scientific">Mycoplasma haematolamae (strain Purdue)</name>
    <dbReference type="NCBI Taxonomy" id="1212765"/>
    <lineage>
        <taxon>Bacteria</taxon>
        <taxon>Bacillati</taxon>
        <taxon>Mycoplasmatota</taxon>
        <taxon>Mollicutes</taxon>
        <taxon>Mycoplasmataceae</taxon>
        <taxon>Mycoplasma</taxon>
    </lineage>
</organism>
<dbReference type="KEGG" id="mhl:MHLP_01890"/>